<comment type="caution">
    <text evidence="1">The sequence shown here is derived from an EMBL/GenBank/DDBJ whole genome shotgun (WGS) entry which is preliminary data.</text>
</comment>
<protein>
    <recommendedName>
        <fullName evidence="3">Acyl-CoA dehydrogenase</fullName>
    </recommendedName>
</protein>
<dbReference type="NCBIfam" id="TIGR04267">
    <property type="entry name" value="mod_HExxH"/>
    <property type="match status" value="1"/>
</dbReference>
<dbReference type="Proteomes" id="UP001199206">
    <property type="component" value="Unassembled WGS sequence"/>
</dbReference>
<name>A0ABS8HJH5_9XANT</name>
<sequence>MDELGLLAEDFACATHSSAPDIIGVLAATRLAASRVRLSARLRGAGQEKLAEALEALDLPETATWRPEIGLVESALEQVVALCQGALQWAIATFACGQQGRFSAQLVGAGRVFLDGYLIDVEGAVSVLADGQVLLVQDARSKHAFQAHAGRWMLCKNDSIQRAWPVGHIGHDQGFYVVRTGVSNASHGFPWPDQQRGPLLPVADEAAIDAAVRRVEAAHALLASAGDEHLNWVRGGLAGYLLLAGPGLNDARVHGSSAFPGLLALDPPDDPVHCAELIVQEASRQYVAAFLMVAALLREDQEAAFYSPLKRSYETMGRVIIGAHAVGNVLLFQQHLARTNMLDKAAIGRRDMQRIWFESHYMRALDACTNFTEAGRRLWAQLRASVIESGVLSYQG</sequence>
<reference evidence="1 2" key="1">
    <citation type="submission" date="2021-10" db="EMBL/GenBank/DDBJ databases">
        <title>Genome sequencing of Xanthomonas strains from NCPPB.</title>
        <authorList>
            <person name="Hussein R."/>
            <person name="Harrison J."/>
            <person name="Studholme D.J."/>
            <person name="Vicente J."/>
            <person name="Grant M."/>
        </authorList>
    </citation>
    <scope>NUCLEOTIDE SEQUENCE [LARGE SCALE GENOMIC DNA]</scope>
    <source>
        <strain evidence="1 2">NCPPB 101</strain>
    </source>
</reference>
<dbReference type="InterPro" id="IPR026337">
    <property type="entry name" value="AKG_HExxH"/>
</dbReference>
<keyword evidence="2" id="KW-1185">Reference proteome</keyword>
<evidence type="ECO:0000313" key="1">
    <source>
        <dbReference type="EMBL" id="MCC4622331.1"/>
    </source>
</evidence>
<dbReference type="EMBL" id="JAJGQJ010000084">
    <property type="protein sequence ID" value="MCC4622331.1"/>
    <property type="molecule type" value="Genomic_DNA"/>
</dbReference>
<evidence type="ECO:0000313" key="2">
    <source>
        <dbReference type="Proteomes" id="UP001199206"/>
    </source>
</evidence>
<gene>
    <name evidence="1" type="ORF">LL965_20575</name>
</gene>
<proteinExistence type="predicted"/>
<evidence type="ECO:0008006" key="3">
    <source>
        <dbReference type="Google" id="ProtNLM"/>
    </source>
</evidence>
<organism evidence="1 2">
    <name type="scientific">Xanthomonas cassavae CFBP 4642</name>
    <dbReference type="NCBI Taxonomy" id="1219375"/>
    <lineage>
        <taxon>Bacteria</taxon>
        <taxon>Pseudomonadati</taxon>
        <taxon>Pseudomonadota</taxon>
        <taxon>Gammaproteobacteria</taxon>
        <taxon>Lysobacterales</taxon>
        <taxon>Lysobacteraceae</taxon>
        <taxon>Xanthomonas</taxon>
    </lineage>
</organism>
<dbReference type="RefSeq" id="WP_029220010.1">
    <property type="nucleotide sequence ID" value="NZ_CAWLZN010000001.1"/>
</dbReference>
<accession>A0ABS8HJH5</accession>